<dbReference type="PANTHER" id="PTHR43152">
    <property type="entry name" value="UVRABC SYSTEM PROTEIN A"/>
    <property type="match status" value="1"/>
</dbReference>
<evidence type="ECO:0000256" key="15">
    <source>
        <dbReference type="ARBA" id="ARBA00039316"/>
    </source>
</evidence>
<dbReference type="Gene3D" id="1.20.1580.10">
    <property type="entry name" value="ABC transporter ATPase like domain"/>
    <property type="match status" value="2"/>
</dbReference>
<dbReference type="Pfam" id="PF17755">
    <property type="entry name" value="UvrA_DNA-bind"/>
    <property type="match status" value="1"/>
</dbReference>
<dbReference type="NCBIfam" id="TIGR00630">
    <property type="entry name" value="uvra"/>
    <property type="match status" value="1"/>
</dbReference>
<dbReference type="Gene3D" id="3.40.50.300">
    <property type="entry name" value="P-loop containing nucleotide triphosphate hydrolases"/>
    <property type="match status" value="2"/>
</dbReference>
<evidence type="ECO:0000256" key="8">
    <source>
        <dbReference type="ARBA" id="ARBA00022771"/>
    </source>
</evidence>
<evidence type="ECO:0000256" key="14">
    <source>
        <dbReference type="ARBA" id="ARBA00038000"/>
    </source>
</evidence>
<keyword evidence="3" id="KW-0479">Metal-binding</keyword>
<keyword evidence="10" id="KW-0067">ATP-binding</keyword>
<keyword evidence="8" id="KW-0863">Zinc-finger</keyword>
<proteinExistence type="inferred from homology"/>
<reference evidence="18 19" key="1">
    <citation type="submission" date="2018-06" db="EMBL/GenBank/DDBJ databases">
        <title>Lujinxingia sediminis gen. nov. sp. nov., a new facultative anaerobic member of the class Deltaproteobacteria, and proposal of Lujinxingaceae fam. nov.</title>
        <authorList>
            <person name="Guo L.-Y."/>
            <person name="Li C.-M."/>
            <person name="Wang S."/>
            <person name="Du Z.-J."/>
        </authorList>
    </citation>
    <scope>NUCLEOTIDE SEQUENCE [LARGE SCALE GENOMIC DNA]</scope>
    <source>
        <strain evidence="18 19">FA350</strain>
    </source>
</reference>
<evidence type="ECO:0000256" key="2">
    <source>
        <dbReference type="ARBA" id="ARBA00022490"/>
    </source>
</evidence>
<dbReference type="InterPro" id="IPR027417">
    <property type="entry name" value="P-loop_NTPase"/>
</dbReference>
<name>A0A2Z4FGY1_9DELT</name>
<comment type="subcellular location">
    <subcellularLocation>
        <location evidence="1">Cytoplasm</location>
    </subcellularLocation>
</comment>
<evidence type="ECO:0000256" key="1">
    <source>
        <dbReference type="ARBA" id="ARBA00004496"/>
    </source>
</evidence>
<evidence type="ECO:0000256" key="9">
    <source>
        <dbReference type="ARBA" id="ARBA00022833"/>
    </source>
</evidence>
<evidence type="ECO:0000256" key="11">
    <source>
        <dbReference type="ARBA" id="ARBA00022881"/>
    </source>
</evidence>
<keyword evidence="4" id="KW-0677">Repeat</keyword>
<gene>
    <name evidence="18" type="ORF">DN745_00390</name>
</gene>
<dbReference type="PROSITE" id="PS50893">
    <property type="entry name" value="ABC_TRANSPORTER_2"/>
    <property type="match status" value="2"/>
</dbReference>
<dbReference type="GO" id="GO:0016887">
    <property type="term" value="F:ATP hydrolysis activity"/>
    <property type="evidence" value="ECO:0007669"/>
    <property type="project" value="InterPro"/>
</dbReference>
<dbReference type="AlphaFoldDB" id="A0A2Z4FGY1"/>
<dbReference type="Pfam" id="PF17760">
    <property type="entry name" value="UvrA_inter"/>
    <property type="match status" value="1"/>
</dbReference>
<dbReference type="Gene3D" id="3.30.1490.20">
    <property type="entry name" value="ATP-grasp fold, A domain"/>
    <property type="match status" value="1"/>
</dbReference>
<dbReference type="InterPro" id="IPR003439">
    <property type="entry name" value="ABC_transporter-like_ATP-bd"/>
</dbReference>
<evidence type="ECO:0000256" key="12">
    <source>
        <dbReference type="ARBA" id="ARBA00023125"/>
    </source>
</evidence>
<keyword evidence="12" id="KW-0238">DNA-binding</keyword>
<dbReference type="GO" id="GO:0005524">
    <property type="term" value="F:ATP binding"/>
    <property type="evidence" value="ECO:0007669"/>
    <property type="project" value="UniProtKB-KW"/>
</dbReference>
<dbReference type="Gene3D" id="1.10.8.280">
    <property type="entry name" value="ABC transporter ATPase domain-like"/>
    <property type="match status" value="1"/>
</dbReference>
<evidence type="ECO:0000256" key="17">
    <source>
        <dbReference type="SAM" id="MobiDB-lite"/>
    </source>
</evidence>
<dbReference type="GO" id="GO:0003677">
    <property type="term" value="F:DNA binding"/>
    <property type="evidence" value="ECO:0007669"/>
    <property type="project" value="UniProtKB-KW"/>
</dbReference>
<feature type="region of interest" description="Disordered" evidence="17">
    <location>
        <begin position="1"/>
        <end position="22"/>
    </location>
</feature>
<dbReference type="GO" id="GO:0004518">
    <property type="term" value="F:nuclease activity"/>
    <property type="evidence" value="ECO:0007669"/>
    <property type="project" value="UniProtKB-KW"/>
</dbReference>
<dbReference type="GO" id="GO:0005737">
    <property type="term" value="C:cytoplasm"/>
    <property type="evidence" value="ECO:0007669"/>
    <property type="project" value="UniProtKB-SubCell"/>
</dbReference>
<evidence type="ECO:0000256" key="3">
    <source>
        <dbReference type="ARBA" id="ARBA00022723"/>
    </source>
</evidence>
<evidence type="ECO:0000256" key="13">
    <source>
        <dbReference type="ARBA" id="ARBA00023204"/>
    </source>
</evidence>
<evidence type="ECO:0000256" key="5">
    <source>
        <dbReference type="ARBA" id="ARBA00022741"/>
    </source>
</evidence>
<dbReference type="InterPro" id="IPR041552">
    <property type="entry name" value="UvrA_DNA-bd"/>
</dbReference>
<dbReference type="InterPro" id="IPR041102">
    <property type="entry name" value="UvrA_inter"/>
</dbReference>
<keyword evidence="19" id="KW-1185">Reference proteome</keyword>
<dbReference type="PROSITE" id="PS00211">
    <property type="entry name" value="ABC_TRANSPORTER_1"/>
    <property type="match status" value="2"/>
</dbReference>
<dbReference type="InterPro" id="IPR013815">
    <property type="entry name" value="ATP_grasp_subdomain_1"/>
</dbReference>
<dbReference type="InterPro" id="IPR004602">
    <property type="entry name" value="UvrA"/>
</dbReference>
<organism evidence="18 19">
    <name type="scientific">Bradymonas sediminis</name>
    <dbReference type="NCBI Taxonomy" id="1548548"/>
    <lineage>
        <taxon>Bacteria</taxon>
        <taxon>Deltaproteobacteria</taxon>
        <taxon>Bradymonadales</taxon>
        <taxon>Bradymonadaceae</taxon>
        <taxon>Bradymonas</taxon>
    </lineage>
</organism>
<evidence type="ECO:0000313" key="19">
    <source>
        <dbReference type="Proteomes" id="UP000249799"/>
    </source>
</evidence>
<dbReference type="GO" id="GO:0009380">
    <property type="term" value="C:excinuclease repair complex"/>
    <property type="evidence" value="ECO:0007669"/>
    <property type="project" value="InterPro"/>
</dbReference>
<dbReference type="EMBL" id="CP030032">
    <property type="protein sequence ID" value="AWV87866.1"/>
    <property type="molecule type" value="Genomic_DNA"/>
</dbReference>
<keyword evidence="11" id="KW-0267">Excision nuclease</keyword>
<comment type="similarity">
    <text evidence="14">Belongs to the ABC transporter superfamily. UvrA family.</text>
</comment>
<dbReference type="GO" id="GO:0008270">
    <property type="term" value="F:zinc ion binding"/>
    <property type="evidence" value="ECO:0007669"/>
    <property type="project" value="UniProtKB-KW"/>
</dbReference>
<dbReference type="GO" id="GO:0006289">
    <property type="term" value="P:nucleotide-excision repair"/>
    <property type="evidence" value="ECO:0007669"/>
    <property type="project" value="InterPro"/>
</dbReference>
<keyword evidence="2" id="KW-0963">Cytoplasm</keyword>
<evidence type="ECO:0000256" key="7">
    <source>
        <dbReference type="ARBA" id="ARBA00022769"/>
    </source>
</evidence>
<dbReference type="CDD" id="cd03271">
    <property type="entry name" value="ABC_UvrA_II"/>
    <property type="match status" value="1"/>
</dbReference>
<evidence type="ECO:0000256" key="4">
    <source>
        <dbReference type="ARBA" id="ARBA00022737"/>
    </source>
</evidence>
<keyword evidence="9" id="KW-0862">Zinc</keyword>
<dbReference type="KEGG" id="bsed:DN745_00390"/>
<evidence type="ECO:0000256" key="16">
    <source>
        <dbReference type="ARBA" id="ARBA00042156"/>
    </source>
</evidence>
<dbReference type="InterPro" id="IPR017871">
    <property type="entry name" value="ABC_transporter-like_CS"/>
</dbReference>
<protein>
    <recommendedName>
        <fullName evidence="15">UvrABC system protein A</fullName>
    </recommendedName>
    <alternativeName>
        <fullName evidence="16">Excinuclease ABC subunit A</fullName>
    </alternativeName>
</protein>
<dbReference type="Proteomes" id="UP000249799">
    <property type="component" value="Chromosome"/>
</dbReference>
<keyword evidence="7" id="KW-0228">DNA excision</keyword>
<dbReference type="PANTHER" id="PTHR43152:SF2">
    <property type="entry name" value="DRUG RESISTANCE ABC TRANSPORTER"/>
    <property type="match status" value="1"/>
</dbReference>
<dbReference type="NCBIfam" id="NF001503">
    <property type="entry name" value="PRK00349.1"/>
    <property type="match status" value="1"/>
</dbReference>
<keyword evidence="13" id="KW-0234">DNA repair</keyword>
<evidence type="ECO:0000256" key="10">
    <source>
        <dbReference type="ARBA" id="ARBA00022840"/>
    </source>
</evidence>
<dbReference type="OrthoDB" id="9809851at2"/>
<evidence type="ECO:0000313" key="18">
    <source>
        <dbReference type="EMBL" id="AWV87866.1"/>
    </source>
</evidence>
<keyword evidence="6" id="KW-0227">DNA damage</keyword>
<dbReference type="SUPFAM" id="SSF52540">
    <property type="entry name" value="P-loop containing nucleoside triphosphate hydrolases"/>
    <property type="match status" value="2"/>
</dbReference>
<keyword evidence="5" id="KW-0547">Nucleotide-binding</keyword>
<sequence length="967" mass="106641">MTAEPTVKSATPSKKSARRASQKSIIVEGARAHNLQNVDLTIPKRKLVVFTGPSGSGKSSLAFDTIYAEGRRRYVESLSTYARQFLGQMDKPEYDMISGLSPTISIEQKTSSNNPRSTVGTVTELHDHLRVLYARLGQQHCHKCGTPVSAMSRDAIVEQVLSLPEGTRFMVLAPLVRNRKGEYRELFDDLRHDGFTRVRIDGEIRLLEEVEKVALHTRHHIEVVVDRLIAKPDKIQRITDSVELALSTAEGQCIVAIPPDKDAPDAPANEQLYSTQRACAACNIAYDELTHQSFSFNTPLGMCPDCSGSGITMQVETAALIIDPKKSLRGGVIEAIGPDPDTERGERFGYAEEVEKIWPQLKTTAKAHDIDLDLPWHKLSKTAQKTIFEGPKEAKKKGYKGFPGIVSFVNKARKKAKKKATRDFFDEFRQPAPCPGCEGSRLRPESRAVFFKGKPLSEVNALDIEQALAFFEGIELEGREAIIGTELLEEIRERFGFLLNVGLSYLSLGRGTATLSGGEAQRIRLASQLGSELSGVLYVLDEPSIGLHPRDHRRLLETLESLRDQGNSVLVVEHDRDTMEHADLLVDFGPGAGRDGGEIVAYGSLEEFKKSENSLTADYLAGRKEIAVPETRRPTDGPCVSIRGARHHNLKSIDVDFPIGTFICVTGVSGAGKSSLVNETLYPAVARKVFFKHRTVGEHDEIEGLHHFDKVIRIDQSPIGRTPRSNPATYTKAFDHIRDMFTNLPEARMYGFDKGRFSFNVKEGRCAECKGQGVQVVEMSFLSDVYVPCPACHGGRFDPTTLRIKYRGHSINDVLNMTIAEAAELFDKHPKISRILQTLLDVGLDYIQLGQPSPTLSGGEAQRVKLSRELAKIATGETLYILDEPSTGLHFHDISRLLKVVDKLVDAGNTVVIIEHNTDIIKSADYLIDIGPEGGIGGGQLIAQGTPEEVAKVEGSYTGKFLREELG</sequence>
<evidence type="ECO:0000256" key="6">
    <source>
        <dbReference type="ARBA" id="ARBA00022763"/>
    </source>
</evidence>
<accession>A0A2Z4FGY1</accession>